<dbReference type="SUPFAM" id="SSF52540">
    <property type="entry name" value="P-loop containing nucleoside triphosphate hydrolases"/>
    <property type="match status" value="2"/>
</dbReference>
<reference evidence="12 13" key="1">
    <citation type="submission" date="2018-05" db="EMBL/GenBank/DDBJ databases">
        <title>Genomic Encyclopedia of Type Strains, Phase IV (KMG-IV): sequencing the most valuable type-strain genomes for metagenomic binning, comparative biology and taxonomic classification.</title>
        <authorList>
            <person name="Goeker M."/>
        </authorList>
    </citation>
    <scope>NUCLEOTIDE SEQUENCE [LARGE SCALE GENOMIC DNA]</scope>
    <source>
        <strain evidence="12 13">DSM 23606</strain>
    </source>
</reference>
<keyword evidence="6" id="KW-0067">ATP-binding</keyword>
<dbReference type="GO" id="GO:0006310">
    <property type="term" value="P:DNA recombination"/>
    <property type="evidence" value="ECO:0007669"/>
    <property type="project" value="InterPro"/>
</dbReference>
<dbReference type="SMART" id="SM00382">
    <property type="entry name" value="AAA"/>
    <property type="match status" value="1"/>
</dbReference>
<dbReference type="GO" id="GO:0005524">
    <property type="term" value="F:ATP binding"/>
    <property type="evidence" value="ECO:0007669"/>
    <property type="project" value="UniProtKB-KW"/>
</dbReference>
<dbReference type="Proteomes" id="UP000246569">
    <property type="component" value="Unassembled WGS sequence"/>
</dbReference>
<protein>
    <recommendedName>
        <fullName evidence="3 9">DNA repair protein RecN</fullName>
    </recommendedName>
    <alternativeName>
        <fullName evidence="8 9">Recombination protein N</fullName>
    </alternativeName>
</protein>
<dbReference type="FunFam" id="3.40.50.300:FF:000356">
    <property type="entry name" value="DNA repair protein RecN"/>
    <property type="match status" value="1"/>
</dbReference>
<comment type="similarity">
    <text evidence="2 9">Belongs to the RecN family.</text>
</comment>
<organism evidence="12 13">
    <name type="scientific">Plasticicumulans acidivorans</name>
    <dbReference type="NCBI Taxonomy" id="886464"/>
    <lineage>
        <taxon>Bacteria</taxon>
        <taxon>Pseudomonadati</taxon>
        <taxon>Pseudomonadota</taxon>
        <taxon>Gammaproteobacteria</taxon>
        <taxon>Candidatus Competibacteraceae</taxon>
        <taxon>Plasticicumulans</taxon>
    </lineage>
</organism>
<evidence type="ECO:0000256" key="3">
    <source>
        <dbReference type="ARBA" id="ARBA00021315"/>
    </source>
</evidence>
<dbReference type="CDD" id="cd03241">
    <property type="entry name" value="ABC_RecN"/>
    <property type="match status" value="2"/>
</dbReference>
<evidence type="ECO:0000256" key="9">
    <source>
        <dbReference type="PIRNR" id="PIRNR003128"/>
    </source>
</evidence>
<evidence type="ECO:0000256" key="2">
    <source>
        <dbReference type="ARBA" id="ARBA00009441"/>
    </source>
</evidence>
<dbReference type="PIRSF" id="PIRSF003128">
    <property type="entry name" value="RecN"/>
    <property type="match status" value="1"/>
</dbReference>
<keyword evidence="7 9" id="KW-0234">DNA repair</keyword>
<dbReference type="FunFam" id="3.40.50.300:FF:000319">
    <property type="entry name" value="DNA repair protein RecN"/>
    <property type="match status" value="1"/>
</dbReference>
<feature type="coiled-coil region" evidence="10">
    <location>
        <begin position="270"/>
        <end position="363"/>
    </location>
</feature>
<dbReference type="Gene3D" id="3.40.50.300">
    <property type="entry name" value="P-loop containing nucleotide triphosphate hydrolases"/>
    <property type="match status" value="2"/>
</dbReference>
<comment type="function">
    <text evidence="1 9">May be involved in recombinational repair of damaged DNA.</text>
</comment>
<evidence type="ECO:0000256" key="6">
    <source>
        <dbReference type="ARBA" id="ARBA00022840"/>
    </source>
</evidence>
<dbReference type="PANTHER" id="PTHR11059:SF0">
    <property type="entry name" value="DNA REPAIR PROTEIN RECN"/>
    <property type="match status" value="1"/>
</dbReference>
<evidence type="ECO:0000256" key="4">
    <source>
        <dbReference type="ARBA" id="ARBA00022741"/>
    </source>
</evidence>
<evidence type="ECO:0000256" key="7">
    <source>
        <dbReference type="ARBA" id="ARBA00023204"/>
    </source>
</evidence>
<keyword evidence="13" id="KW-1185">Reference proteome</keyword>
<dbReference type="PANTHER" id="PTHR11059">
    <property type="entry name" value="DNA REPAIR PROTEIN RECN"/>
    <property type="match status" value="1"/>
</dbReference>
<dbReference type="InterPro" id="IPR003593">
    <property type="entry name" value="AAA+_ATPase"/>
</dbReference>
<evidence type="ECO:0000256" key="10">
    <source>
        <dbReference type="SAM" id="Coils"/>
    </source>
</evidence>
<keyword evidence="4" id="KW-0547">Nucleotide-binding</keyword>
<dbReference type="NCBIfam" id="TIGR00634">
    <property type="entry name" value="recN"/>
    <property type="match status" value="1"/>
</dbReference>
<sequence>MLTHLQIRDFAIVEYIELELSAGMTAVTGETGAGKSIMVDALGLLLGDRADSGVVRHGAERAEISAAFDLEQLPAAQDWLAERDLDADRDCWLRRTIGRDGRSRAYINGTPLPLASLRDLGERLVDIHGQHEHQSLMKRDAQRALLDAFAGLGAELEQLASAFQSWARIRRQIDELEQRSAEREARLDMLRYQARELEELGLGPDELGQLEDEHRRLANAGRLLDSSQRVLDALYENDACSVQSLLGHAAAELGELANVDASLLPSTELLNSALIQVQEASDELRRYVSRLDLDPRRLEWLENRLAEIQALARKHRQRPEDLPALLEHLRTELDELEHSEQHADDLGRQLKDTEVEYRRIAERVGAQRSHSAAELGQQVSAAMHELGMPGGRFAVELTQIDKPSANGLQSVEFLVSANPGQPLRALAKVASGGELARISLALQVITAHGAQASTLIFDEVDTGIGGGVAEIVGRRLRELGRHGQVLCVTHLPQVAAQADHHLFVRKATDGESTHTTVAPLSNKERVHEIARMLGGVEITTSTLTHAREMLKRTRQSETKLPPA</sequence>
<evidence type="ECO:0000256" key="5">
    <source>
        <dbReference type="ARBA" id="ARBA00022763"/>
    </source>
</evidence>
<comment type="caution">
    <text evidence="12">The sequence shown here is derived from an EMBL/GenBank/DDBJ whole genome shotgun (WGS) entry which is preliminary data.</text>
</comment>
<evidence type="ECO:0000313" key="12">
    <source>
        <dbReference type="EMBL" id="PWV60491.1"/>
    </source>
</evidence>
<dbReference type="GO" id="GO:0043590">
    <property type="term" value="C:bacterial nucleoid"/>
    <property type="evidence" value="ECO:0007669"/>
    <property type="project" value="TreeGrafter"/>
</dbReference>
<evidence type="ECO:0000259" key="11">
    <source>
        <dbReference type="SMART" id="SM00382"/>
    </source>
</evidence>
<gene>
    <name evidence="12" type="ORF">C7443_10765</name>
</gene>
<evidence type="ECO:0000256" key="8">
    <source>
        <dbReference type="ARBA" id="ARBA00033408"/>
    </source>
</evidence>
<dbReference type="InterPro" id="IPR004604">
    <property type="entry name" value="DNA_recomb/repair_RecN"/>
</dbReference>
<dbReference type="RefSeq" id="WP_110018981.1">
    <property type="nucleotide sequence ID" value="NZ_QGTJ01000007.1"/>
</dbReference>
<dbReference type="InterPro" id="IPR003395">
    <property type="entry name" value="RecF/RecN/SMC_N"/>
</dbReference>
<dbReference type="NCBIfam" id="NF008121">
    <property type="entry name" value="PRK10869.1"/>
    <property type="match status" value="1"/>
</dbReference>
<dbReference type="GO" id="GO:0009432">
    <property type="term" value="P:SOS response"/>
    <property type="evidence" value="ECO:0007669"/>
    <property type="project" value="TreeGrafter"/>
</dbReference>
<keyword evidence="10" id="KW-0175">Coiled coil</keyword>
<feature type="domain" description="AAA+ ATPase" evidence="11">
    <location>
        <begin position="21"/>
        <end position="508"/>
    </location>
</feature>
<dbReference type="EMBL" id="QGTJ01000007">
    <property type="protein sequence ID" value="PWV60491.1"/>
    <property type="molecule type" value="Genomic_DNA"/>
</dbReference>
<evidence type="ECO:0000313" key="13">
    <source>
        <dbReference type="Proteomes" id="UP000246569"/>
    </source>
</evidence>
<dbReference type="GO" id="GO:0006281">
    <property type="term" value="P:DNA repair"/>
    <property type="evidence" value="ECO:0007669"/>
    <property type="project" value="UniProtKB-KW"/>
</dbReference>
<evidence type="ECO:0000256" key="1">
    <source>
        <dbReference type="ARBA" id="ARBA00003618"/>
    </source>
</evidence>
<name>A0A317MY97_9GAMM</name>
<keyword evidence="5 9" id="KW-0227">DNA damage</keyword>
<dbReference type="Pfam" id="PF02463">
    <property type="entry name" value="SMC_N"/>
    <property type="match status" value="1"/>
</dbReference>
<dbReference type="AlphaFoldDB" id="A0A317MY97"/>
<proteinExistence type="inferred from homology"/>
<accession>A0A317MY97</accession>
<dbReference type="OrthoDB" id="9806954at2"/>
<dbReference type="InterPro" id="IPR027417">
    <property type="entry name" value="P-loop_NTPase"/>
</dbReference>